<accession>A0A101FJ45</accession>
<name>A0A101FJ45_9BACT</name>
<evidence type="ECO:0000313" key="1">
    <source>
        <dbReference type="EMBL" id="HAA84112.1"/>
    </source>
</evidence>
<evidence type="ECO:0000313" key="2">
    <source>
        <dbReference type="Proteomes" id="UP000257240"/>
    </source>
</evidence>
<dbReference type="RefSeq" id="WP_273010413.1">
    <property type="nucleotide sequence ID" value="NZ_DAINLL010000001.1"/>
</dbReference>
<dbReference type="Proteomes" id="UP000257240">
    <property type="component" value="Unassembled WGS sequence"/>
</dbReference>
<dbReference type="AlphaFoldDB" id="A0A101FJ45"/>
<protein>
    <submittedName>
        <fullName evidence="1">Uncharacterized protein</fullName>
    </submittedName>
</protein>
<gene>
    <name evidence="1" type="ORF">DCE01_04950</name>
</gene>
<dbReference type="EMBL" id="DLVE01000064">
    <property type="protein sequence ID" value="HAA84112.1"/>
    <property type="molecule type" value="Genomic_DNA"/>
</dbReference>
<proteinExistence type="predicted"/>
<comment type="caution">
    <text evidence="1">The sequence shown here is derived from an EMBL/GenBank/DDBJ whole genome shotgun (WGS) entry which is preliminary data.</text>
</comment>
<reference evidence="1 2" key="1">
    <citation type="journal article" date="2018" name="Nat. Biotechnol.">
        <title>A standardized bacterial taxonomy based on genome phylogeny substantially revises the tree of life.</title>
        <authorList>
            <person name="Parks D.H."/>
            <person name="Chuvochina M."/>
            <person name="Waite D.W."/>
            <person name="Rinke C."/>
            <person name="Skarshewski A."/>
            <person name="Chaumeil P.A."/>
            <person name="Hugenholtz P."/>
        </authorList>
    </citation>
    <scope>NUCLEOTIDE SEQUENCE [LARGE SCALE GENOMIC DNA]</scope>
    <source>
        <strain evidence="1">UBA12529</strain>
    </source>
</reference>
<sequence length="129" mass="14723">MKIENKNLAFFNFTIKPEKLEGGDSSFAEYLKVALSELETQEFLQKTQEEKTQMAFNKIEQTLEILESMVNTSLSSSKAETIGDFLLSQAMEIDKIVSSLPESYTKKFIKDWAFLLGVEAQKIKKGFYS</sequence>
<organism evidence="1 2">
    <name type="scientific">Thermodesulfobacterium commune</name>
    <dbReference type="NCBI Taxonomy" id="1741"/>
    <lineage>
        <taxon>Bacteria</taxon>
        <taxon>Pseudomonadati</taxon>
        <taxon>Thermodesulfobacteriota</taxon>
        <taxon>Thermodesulfobacteria</taxon>
        <taxon>Thermodesulfobacteriales</taxon>
        <taxon>Thermodesulfobacteriaceae</taxon>
        <taxon>Thermodesulfobacterium</taxon>
    </lineage>
</organism>